<dbReference type="SUPFAM" id="SSF49299">
    <property type="entry name" value="PKD domain"/>
    <property type="match status" value="3"/>
</dbReference>
<gene>
    <name evidence="9" type="primary">pmp9</name>
    <name evidence="9" type="ORF">OPDIPICF_04200</name>
</gene>
<evidence type="ECO:0000256" key="3">
    <source>
        <dbReference type="ARBA" id="ARBA00004613"/>
    </source>
</evidence>
<dbReference type="InterPro" id="IPR022409">
    <property type="entry name" value="PKD/Chitinase_dom"/>
</dbReference>
<evidence type="ECO:0000256" key="4">
    <source>
        <dbReference type="ARBA" id="ARBA00022525"/>
    </source>
</evidence>
<dbReference type="GO" id="GO:0005576">
    <property type="term" value="C:extracellular region"/>
    <property type="evidence" value="ECO:0007669"/>
    <property type="project" value="UniProtKB-SubCell"/>
</dbReference>
<feature type="domain" description="PKD/Chitinase" evidence="8">
    <location>
        <begin position="339"/>
        <end position="429"/>
    </location>
</feature>
<evidence type="ECO:0000256" key="5">
    <source>
        <dbReference type="ARBA" id="ARBA00022729"/>
    </source>
</evidence>
<feature type="domain" description="PKD/Chitinase" evidence="8">
    <location>
        <begin position="634"/>
        <end position="720"/>
    </location>
</feature>
<feature type="domain" description="PKD/Chitinase" evidence="8">
    <location>
        <begin position="242"/>
        <end position="332"/>
    </location>
</feature>
<dbReference type="EMBL" id="CACSIO010000005">
    <property type="protein sequence ID" value="CAA0098855.1"/>
    <property type="molecule type" value="Genomic_DNA"/>
</dbReference>
<keyword evidence="4" id="KW-0964">Secreted</keyword>
<dbReference type="InterPro" id="IPR011050">
    <property type="entry name" value="Pectin_lyase_fold/virulence"/>
</dbReference>
<evidence type="ECO:0000313" key="9">
    <source>
        <dbReference type="EMBL" id="CAA0098855.1"/>
    </source>
</evidence>
<keyword evidence="5" id="KW-0732">Signal</keyword>
<name>A0A5S9P6P1_9GAMM</name>
<proteinExistence type="predicted"/>
<evidence type="ECO:0000256" key="7">
    <source>
        <dbReference type="ARBA" id="ARBA00023237"/>
    </source>
</evidence>
<dbReference type="GO" id="GO:0009279">
    <property type="term" value="C:cell outer membrane"/>
    <property type="evidence" value="ECO:0007669"/>
    <property type="project" value="UniProtKB-SubCell"/>
</dbReference>
<accession>A0A5S9P6P1</accession>
<dbReference type="SUPFAM" id="SSF51126">
    <property type="entry name" value="Pectin lyase-like"/>
    <property type="match status" value="2"/>
</dbReference>
<keyword evidence="6" id="KW-0472">Membrane</keyword>
<feature type="domain" description="PKD/Chitinase" evidence="8">
    <location>
        <begin position="142"/>
        <end position="232"/>
    </location>
</feature>
<dbReference type="InterPro" id="IPR035986">
    <property type="entry name" value="PKD_dom_sf"/>
</dbReference>
<dbReference type="SMART" id="SM00710">
    <property type="entry name" value="PbH1"/>
    <property type="match status" value="4"/>
</dbReference>
<dbReference type="PANTHER" id="PTHR11319:SF35">
    <property type="entry name" value="OUTER MEMBRANE PROTEIN PMPC-RELATED"/>
    <property type="match status" value="1"/>
</dbReference>
<reference evidence="9 10" key="1">
    <citation type="submission" date="2019-11" db="EMBL/GenBank/DDBJ databases">
        <authorList>
            <person name="Holert J."/>
        </authorList>
    </citation>
    <scope>NUCLEOTIDE SEQUENCE [LARGE SCALE GENOMIC DNA]</scope>
    <source>
        <strain evidence="9">SB11_3</strain>
    </source>
</reference>
<dbReference type="SMART" id="SM00089">
    <property type="entry name" value="PKD"/>
    <property type="match status" value="5"/>
</dbReference>
<keyword evidence="7" id="KW-0998">Cell outer membrane</keyword>
<organism evidence="9 10">
    <name type="scientific">BD1-7 clade bacterium</name>
    <dbReference type="NCBI Taxonomy" id="2029982"/>
    <lineage>
        <taxon>Bacteria</taxon>
        <taxon>Pseudomonadati</taxon>
        <taxon>Pseudomonadota</taxon>
        <taxon>Gammaproteobacteria</taxon>
        <taxon>Cellvibrionales</taxon>
        <taxon>Spongiibacteraceae</taxon>
        <taxon>BD1-7 clade</taxon>
    </lineage>
</organism>
<evidence type="ECO:0000256" key="1">
    <source>
        <dbReference type="ARBA" id="ARBA00004196"/>
    </source>
</evidence>
<dbReference type="InterPro" id="IPR013783">
    <property type="entry name" value="Ig-like_fold"/>
</dbReference>
<evidence type="ECO:0000256" key="6">
    <source>
        <dbReference type="ARBA" id="ARBA00023136"/>
    </source>
</evidence>
<dbReference type="NCBIfam" id="TIGR01376">
    <property type="entry name" value="POMP_repeat"/>
    <property type="match status" value="2"/>
</dbReference>
<sequence>MKTKIFGSFIVAATMTGCGGGAGGSDDNNKGNSSGDANLAPVVSIFSATKSTLELNESVQLNILAFDPDNDAITCQVDTDGDGTADQSFDDCEQDNSFDISFANAGTYNLSVTASDGELSASKSLTLTVNDVISTPNNNPIITTFSQADSGLVYDGQPFNLNILGSDADSDPLTCTLDTNNDGTADQTIANCETLQTVSVTLNGVGSHTIGLSITDGEFSASKSLTLTVNDVIGTPNNNPVIATFSKAGSGEVYDGQPFNLNISGSDADSDPLTCTLDTNNDGTADQTFANCEANQTVGVTLNGVGSHTIGLSITDGKNTTSDAIIINVLAEPNSNPVITTFSKAGSDEVYDGQPFNLNISGSDADSDPLTCILDTNNDGTADQTITDCETLQTVSVTLNGVKTHAIRLTINDGKGVVSNVITIDVLDANASLPPTIAKFSLASTDTIYAGQTFSVLFRAEDTDSSELTCQLDSDGDGSYDQTISECQNLQVVNLSMASAGDHIIWLKVTDGVTSVTKILTVSAEASTSGSLPEVVSFKLLSPLPIRPNNAVEFEVVGRDTDSDITCYLDGDGDGSNDSWNSCKAEGNILTARFNGVGDYTSILTVTEKSDLKRSTIRALPVTVVSNQSPVLNSVTVSAATSRPNQRVRFTWDATDPEGDALTCYIDQDSDGTQDNLFTDCDEAFAIYSTVGTYTATLKVIDPYAGESAEITVVIDVVDNSAPVIASLGFDKTSVRENETVALTWDVSDADGDQLTCDVDANGDGDYRRDSDGDVTIYNCAGAGSTELNFTAEGELSINMRVLDALPFRAETSSTATLTVKANTAPHIAEFTLDNMPVKVGENASFHIAATDVDADALSCAMDLDADGAFETDIGSCTTPIDFTVAATSTGVFDVALKVTDAYDGETTQVIKVAYYDHEITVDTQEDLIGVDVNNGICTTASGLCSLRAAVMVANHIHTSTGTPSIINLPAGTFTLSLPEPQTDDNALGGDLDVQGNIYVGGVSAETTIIDGNRAVMETRLFEVLSGASVTAFENMTLQNGKDTTSGAFYITKGDLHLLNVKIQNNESNNAVAKIADGRVYVENSSFLNNTSYGYGNLWASDPIFVRNSEFSGNRSGDGGAIYLKDSFNPDGWSLIEATTFDNNASSNNAGAIYHHYGNVEIVDSSFTQNGATDKGGAIYSTAFSTTNIRIENTQFMRNEARNSGGALSLYDGDIVVSNVTFSNNKVPSSTSEGGAIALGNGDLALNNALFVSNSSAYRGGAIMNSSGNIEVSSTVFDSNSAEFGGALYSNVASTNDNVLDITNTLLIRNAASNRGGAIFFKNSDVDEPLTLNYVTFINNSAVGNGGAIYESINSAASVYLKGTILQANTAGIGSNCFGTINSSGYNLIETEESCVVALNPSDSIAAVTLLEDTDAMTGMATATLPPGDSHINSIPAADCTNVNDEAVSTDQLGNVRPQGAGCEPGALEIVE</sequence>
<dbReference type="Proteomes" id="UP000441399">
    <property type="component" value="Unassembled WGS sequence"/>
</dbReference>
<feature type="domain" description="PKD/Chitinase" evidence="8">
    <location>
        <begin position="43"/>
        <end position="132"/>
    </location>
</feature>
<dbReference type="Gene3D" id="2.60.40.10">
    <property type="entry name" value="Immunoglobulins"/>
    <property type="match status" value="2"/>
</dbReference>
<dbReference type="OrthoDB" id="9805100at2"/>
<evidence type="ECO:0000259" key="8">
    <source>
        <dbReference type="SMART" id="SM00089"/>
    </source>
</evidence>
<dbReference type="Pfam" id="PF02415">
    <property type="entry name" value="Chlam_PMP"/>
    <property type="match status" value="4"/>
</dbReference>
<dbReference type="InterPro" id="IPR006626">
    <property type="entry name" value="PbH1"/>
</dbReference>
<protein>
    <submittedName>
        <fullName evidence="9">Putative outer membrane protein pmp9</fullName>
    </submittedName>
</protein>
<comment type="subcellular location">
    <subcellularLocation>
        <location evidence="1">Cell envelope</location>
    </subcellularLocation>
    <subcellularLocation>
        <location evidence="2">Cell outer membrane</location>
    </subcellularLocation>
    <subcellularLocation>
        <location evidence="3">Secreted</location>
    </subcellularLocation>
</comment>
<dbReference type="InterPro" id="IPR003368">
    <property type="entry name" value="POMP_repeat"/>
</dbReference>
<evidence type="ECO:0000256" key="2">
    <source>
        <dbReference type="ARBA" id="ARBA00004442"/>
    </source>
</evidence>
<evidence type="ECO:0000313" key="10">
    <source>
        <dbReference type="Proteomes" id="UP000441399"/>
    </source>
</evidence>
<keyword evidence="10" id="KW-1185">Reference proteome</keyword>
<dbReference type="PROSITE" id="PS51257">
    <property type="entry name" value="PROKAR_LIPOPROTEIN"/>
    <property type="match status" value="1"/>
</dbReference>
<dbReference type="PANTHER" id="PTHR11319">
    <property type="entry name" value="G PROTEIN-COUPLED RECEPTOR-RELATED"/>
    <property type="match status" value="1"/>
</dbReference>